<dbReference type="AlphaFoldDB" id="Q2LUW5"/>
<organism evidence="12 13">
    <name type="scientific">Syntrophus aciditrophicus (strain SB)</name>
    <dbReference type="NCBI Taxonomy" id="56780"/>
    <lineage>
        <taxon>Bacteria</taxon>
        <taxon>Pseudomonadati</taxon>
        <taxon>Thermodesulfobacteriota</taxon>
        <taxon>Syntrophia</taxon>
        <taxon>Syntrophales</taxon>
        <taxon>Syntrophaceae</taxon>
        <taxon>Syntrophus</taxon>
    </lineage>
</organism>
<dbReference type="InterPro" id="IPR000983">
    <property type="entry name" value="Bac_GSPG_pilin"/>
</dbReference>
<evidence type="ECO:0000256" key="1">
    <source>
        <dbReference type="ARBA" id="ARBA00004377"/>
    </source>
</evidence>
<dbReference type="STRING" id="56780.SYN_00459"/>
<evidence type="ECO:0000256" key="3">
    <source>
        <dbReference type="ARBA" id="ARBA00020042"/>
    </source>
</evidence>
<dbReference type="SUPFAM" id="SSF54523">
    <property type="entry name" value="Pili subunits"/>
    <property type="match status" value="1"/>
</dbReference>
<dbReference type="InterPro" id="IPR013545">
    <property type="entry name" value="T2SS_protein-GspG_C"/>
</dbReference>
<feature type="domain" description="Type II secretion system protein GspG C-terminal" evidence="11">
    <location>
        <begin position="39"/>
        <end position="131"/>
    </location>
</feature>
<dbReference type="HOGENOM" id="CLU_091705_2_0_7"/>
<keyword evidence="9 10" id="KW-0472">Membrane</keyword>
<proteinExistence type="inferred from homology"/>
<reference evidence="12 13" key="1">
    <citation type="journal article" date="2007" name="Proc. Natl. Acad. Sci. U.S.A.">
        <title>The genome of Syntrophus aciditrophicus: life at the thermodynamic limit of microbial growth.</title>
        <authorList>
            <person name="McInerney M.J."/>
            <person name="Rohlin L."/>
            <person name="Mouttaki H."/>
            <person name="Kim U."/>
            <person name="Krupp R.S."/>
            <person name="Rios-Hernandez L."/>
            <person name="Sieber J."/>
            <person name="Struchtemeyer C.G."/>
            <person name="Bhattacharyya A."/>
            <person name="Campbell J.W."/>
            <person name="Gunsalus R.P."/>
        </authorList>
    </citation>
    <scope>NUCLEOTIDE SEQUENCE [LARGE SCALE GENOMIC DNA]</scope>
    <source>
        <strain evidence="12 13">SB</strain>
    </source>
</reference>
<dbReference type="NCBIfam" id="TIGR01710">
    <property type="entry name" value="typeII_sec_gspG"/>
    <property type="match status" value="1"/>
</dbReference>
<dbReference type="EMBL" id="CP000252">
    <property type="protein sequence ID" value="ABC77878.1"/>
    <property type="molecule type" value="Genomic_DNA"/>
</dbReference>
<keyword evidence="7 10" id="KW-0812">Transmembrane</keyword>
<dbReference type="GO" id="GO:0015628">
    <property type="term" value="P:protein secretion by the type II secretion system"/>
    <property type="evidence" value="ECO:0007669"/>
    <property type="project" value="InterPro"/>
</dbReference>
<evidence type="ECO:0000256" key="8">
    <source>
        <dbReference type="ARBA" id="ARBA00022989"/>
    </source>
</evidence>
<comment type="similarity">
    <text evidence="2">Belongs to the GSP G family.</text>
</comment>
<protein>
    <recommendedName>
        <fullName evidence="3">Type II secretion system core protein G</fullName>
    </recommendedName>
</protein>
<dbReference type="KEGG" id="sat:SYN_00459"/>
<evidence type="ECO:0000313" key="13">
    <source>
        <dbReference type="Proteomes" id="UP000001933"/>
    </source>
</evidence>
<evidence type="ECO:0000256" key="2">
    <source>
        <dbReference type="ARBA" id="ARBA00009984"/>
    </source>
</evidence>
<dbReference type="Pfam" id="PF08334">
    <property type="entry name" value="T2SSG"/>
    <property type="match status" value="1"/>
</dbReference>
<dbReference type="OrthoDB" id="5296638at2"/>
<dbReference type="InterPro" id="IPR045584">
    <property type="entry name" value="Pilin-like"/>
</dbReference>
<gene>
    <name evidence="12" type="ORF">SYN_00459</name>
</gene>
<dbReference type="RefSeq" id="WP_011417898.1">
    <property type="nucleotide sequence ID" value="NC_007759.1"/>
</dbReference>
<keyword evidence="13" id="KW-1185">Reference proteome</keyword>
<keyword evidence="4" id="KW-1003">Cell membrane</keyword>
<accession>Q2LUW5</accession>
<name>Q2LUW5_SYNAS</name>
<dbReference type="PRINTS" id="PR00813">
    <property type="entry name" value="BCTERIALGSPG"/>
</dbReference>
<dbReference type="InterPro" id="IPR012902">
    <property type="entry name" value="N_methyl_site"/>
</dbReference>
<evidence type="ECO:0000256" key="10">
    <source>
        <dbReference type="SAM" id="Phobius"/>
    </source>
</evidence>
<dbReference type="InterPro" id="IPR010054">
    <property type="entry name" value="Type2_sec_GspG"/>
</dbReference>
<dbReference type="GO" id="GO:0005886">
    <property type="term" value="C:plasma membrane"/>
    <property type="evidence" value="ECO:0007669"/>
    <property type="project" value="UniProtKB-SubCell"/>
</dbReference>
<dbReference type="NCBIfam" id="TIGR02532">
    <property type="entry name" value="IV_pilin_GFxxxE"/>
    <property type="match status" value="1"/>
</dbReference>
<dbReference type="eggNOG" id="COG2165">
    <property type="taxonomic scope" value="Bacteria"/>
</dbReference>
<evidence type="ECO:0000259" key="11">
    <source>
        <dbReference type="Pfam" id="PF08334"/>
    </source>
</evidence>
<evidence type="ECO:0000256" key="6">
    <source>
        <dbReference type="ARBA" id="ARBA00022519"/>
    </source>
</evidence>
<evidence type="ECO:0000313" key="12">
    <source>
        <dbReference type="EMBL" id="ABC77878.1"/>
    </source>
</evidence>
<evidence type="ECO:0000256" key="4">
    <source>
        <dbReference type="ARBA" id="ARBA00022475"/>
    </source>
</evidence>
<dbReference type="Gene3D" id="3.30.700.10">
    <property type="entry name" value="Glycoprotein, Type 4 Pilin"/>
    <property type="match status" value="1"/>
</dbReference>
<dbReference type="GO" id="GO:0015627">
    <property type="term" value="C:type II protein secretion system complex"/>
    <property type="evidence" value="ECO:0007669"/>
    <property type="project" value="InterPro"/>
</dbReference>
<keyword evidence="6" id="KW-0997">Cell inner membrane</keyword>
<feature type="transmembrane region" description="Helical" evidence="10">
    <location>
        <begin position="20"/>
        <end position="41"/>
    </location>
</feature>
<keyword evidence="8 10" id="KW-1133">Transmembrane helix</keyword>
<evidence type="ECO:0000256" key="7">
    <source>
        <dbReference type="ARBA" id="ARBA00022692"/>
    </source>
</evidence>
<evidence type="ECO:0000256" key="9">
    <source>
        <dbReference type="ARBA" id="ARBA00023136"/>
    </source>
</evidence>
<dbReference type="Proteomes" id="UP000001933">
    <property type="component" value="Chromosome"/>
</dbReference>
<dbReference type="PROSITE" id="PS00409">
    <property type="entry name" value="PROKAR_NTER_METHYL"/>
    <property type="match status" value="1"/>
</dbReference>
<comment type="subcellular location">
    <subcellularLocation>
        <location evidence="1">Cell inner membrane</location>
        <topology evidence="1">Single-pass membrane protein</topology>
    </subcellularLocation>
</comment>
<evidence type="ECO:0000256" key="5">
    <source>
        <dbReference type="ARBA" id="ARBA00022481"/>
    </source>
</evidence>
<dbReference type="Pfam" id="PF07963">
    <property type="entry name" value="N_methyl"/>
    <property type="match status" value="1"/>
</dbReference>
<dbReference type="InParanoid" id="Q2LUW5"/>
<sequence length="137" mass="15442">MGITNSSTGKHRNESGFTLIEILIVVIIIGLIASLIAPNLIGRFERSKEEIAKTQVEMLSSSVLAFKVDVGRYPETLEELIKSSDAKWRGPYLSKQMIPRDPWDQEYQYKAPGEHGPFDLYSLGTNGKLDEQSIKNW</sequence>
<keyword evidence="5" id="KW-0488">Methylation</keyword>